<proteinExistence type="predicted"/>
<sequence length="1296" mass="140885">MHKKKQLQKATVTQKWSDISVTNGAQGDRRLPVPLRGGGPLIRPDALAENLVRLAADAVPPWDKMLKAEPLCVAAQVARFRIDDEITRFDLALEQDVDIAAREIRNLAQLLDDWITRLRAQWADAFGPVLQGLDQQMDLTARTHALARCSGARMVTALQNHGFIPNAAGDSIAQARALQAGLSAAHRQFVHAVSSLRPAARLAFDQRLKSGIVDPAIGLIIAELSAAQLVDTRLNRFTQRHSDFYYGEIIGQPRRGAAPERALLHLPSGAVPKLLPKGTPLSAQLTDGTKLRFETETDVPITPAKVAATAVLSYDTDPQVSLFSTLGCITGVRGGIEPADTQPLGRGVFLGRAAQNIDMGLDIASDMFQLAEGQRQIDVTFHMRRATDLPAASTPCTAAQDAAPDPDVALELRSDPALIRALGFDNLNAGVAAIADQVHQAAVARGCTASMDLIYEVIADKILTPSALRVLLGRIVTLGLIENHPWPSGTYWDKLATRILACETALTGQHNPAAATGDIGQIVEAFGQENGRFIYTPADMFEKLLGDAFEIRLSTDQGPLAAKLTQIIPKNDGAGFVVRLGFAPDMPPITAVKGGTPVLCLRWNQQARICPITFFERYAIDQVAIAVQVTGISQFAGFSDDGPVATAQSFLPFGARPNEGATFTLACAELAAKPVTSVQLDLRWADVPDLPGGFDAYYRGYPDSVKRPDPTLQAEYLVDAHWKPITDAPCPMIRTNAYDGTLIADWSLRAAVQGSESPNLKDGHSPLPKNRAKLRDGAIRLTLRGGGDFGQAQHPLALVKAMRPNPNPLRPRVPPNPPWIPRIDQLSLGYTASRVMSLAAPDTAHQGDRITQVTPFGARAAYPDRIRRDLGLFAPRLGLGTLYIQLSGAGALRQLGVLFDIADSGHLRLVPPAVPLNWHYLTADGWVDLPPTAISSDTTDGLLRSGVVTLDLPDDAQTPAGEMPEGGVWVAVSAPWRGFETHPTLSYVRTNGVWAVSTDPDSARTGGDRHWRFQLPQPGFAPPQETERRAPPPPPEARPDYLARMGERLRHRQRAVTPYDIERLVLDAFPDIWRCKCLPHLSRKSPTPCAGTATVVIVRHPPEFGQGRLPHAQERYFDVGTLERVRAFLHRHASPDANYEVVNPAFDRLHVRAALRFVPFQDDGALTHKLQHYVSKCLSVWTGADDIARFGWQLNVSMLKAQIAAHPDVVDITEFSVLHFVTDDARHYALGDTAQIDQRGPLGSVIRPSRPWALPLSAADHAISTSERKQPVTPTQSGIGRLRIGDMLIVGQEGHP</sequence>
<dbReference type="STRING" id="390270.SAMN04488005_1397"/>
<protein>
    <recommendedName>
        <fullName evidence="4">Baseplate J-like protein</fullName>
    </recommendedName>
</protein>
<name>A0A1I6GC78_9RHOB</name>
<evidence type="ECO:0000313" key="3">
    <source>
        <dbReference type="Proteomes" id="UP000199478"/>
    </source>
</evidence>
<evidence type="ECO:0000256" key="1">
    <source>
        <dbReference type="SAM" id="MobiDB-lite"/>
    </source>
</evidence>
<dbReference type="Proteomes" id="UP000199478">
    <property type="component" value="Unassembled WGS sequence"/>
</dbReference>
<dbReference type="EMBL" id="FOYP01000001">
    <property type="protein sequence ID" value="SFR39677.1"/>
    <property type="molecule type" value="Genomic_DNA"/>
</dbReference>
<gene>
    <name evidence="2" type="ORF">SAMN04488005_1397</name>
</gene>
<organism evidence="2 3">
    <name type="scientific">Yoonia tamlensis</name>
    <dbReference type="NCBI Taxonomy" id="390270"/>
    <lineage>
        <taxon>Bacteria</taxon>
        <taxon>Pseudomonadati</taxon>
        <taxon>Pseudomonadota</taxon>
        <taxon>Alphaproteobacteria</taxon>
        <taxon>Rhodobacterales</taxon>
        <taxon>Paracoccaceae</taxon>
        <taxon>Yoonia</taxon>
    </lineage>
</organism>
<reference evidence="3" key="1">
    <citation type="submission" date="2016-10" db="EMBL/GenBank/DDBJ databases">
        <authorList>
            <person name="Varghese N."/>
            <person name="Submissions S."/>
        </authorList>
    </citation>
    <scope>NUCLEOTIDE SEQUENCE [LARGE SCALE GENOMIC DNA]</scope>
    <source>
        <strain evidence="3">DSM 26879</strain>
    </source>
</reference>
<evidence type="ECO:0000313" key="2">
    <source>
        <dbReference type="EMBL" id="SFR39677.1"/>
    </source>
</evidence>
<evidence type="ECO:0008006" key="4">
    <source>
        <dbReference type="Google" id="ProtNLM"/>
    </source>
</evidence>
<feature type="region of interest" description="Disordered" evidence="1">
    <location>
        <begin position="1014"/>
        <end position="1038"/>
    </location>
</feature>
<keyword evidence="3" id="KW-1185">Reference proteome</keyword>
<accession>A0A1I6GC78</accession>